<reference evidence="1" key="1">
    <citation type="submission" date="2015-05" db="EMBL/GenBank/DDBJ databases">
        <title>The complete genome of Altererythrobacter atlanticus strain 26DY36.</title>
        <authorList>
            <person name="Wu Y.-H."/>
            <person name="Cheng H."/>
            <person name="Wu X.-W."/>
        </authorList>
    </citation>
    <scope>NUCLEOTIDE SEQUENCE [LARGE SCALE GENOMIC DNA]</scope>
    <source>
        <strain evidence="1">26DY36</strain>
    </source>
</reference>
<evidence type="ECO:0000313" key="2">
    <source>
        <dbReference type="Proteomes" id="UP000034392"/>
    </source>
</evidence>
<evidence type="ECO:0000313" key="1">
    <source>
        <dbReference type="EMBL" id="AKH43946.1"/>
    </source>
</evidence>
<dbReference type="Proteomes" id="UP000034392">
    <property type="component" value="Chromosome"/>
</dbReference>
<keyword evidence="2" id="KW-1185">Reference proteome</keyword>
<dbReference type="KEGG" id="aay:WYH_02919"/>
<gene>
    <name evidence="1" type="ORF">WYH_02919</name>
</gene>
<sequence>MYDYIDRPLEGLAERQRFLVWAMRLWVMSKHQARCSVRAVEPLFREKEAEGALGAFHCLMSVLARHTRCPLHFSAPCCPSVAEGEALLLTLIGAAGHVPPEDLAARCEGLIGDERAPELAFVVDRLAGALAEAD</sequence>
<dbReference type="STRING" id="1267766.WYH_02919"/>
<dbReference type="RefSeq" id="WP_046904382.1">
    <property type="nucleotide sequence ID" value="NZ_CP011452.2"/>
</dbReference>
<dbReference type="OrthoDB" id="7360669at2"/>
<dbReference type="PATRIC" id="fig|1267766.3.peg.2957"/>
<dbReference type="EMBL" id="CP011452">
    <property type="protein sequence ID" value="AKH43946.1"/>
    <property type="molecule type" value="Genomic_DNA"/>
</dbReference>
<proteinExistence type="predicted"/>
<dbReference type="AlphaFoldDB" id="A0A0F7KXJ4"/>
<organism evidence="1 2">
    <name type="scientific">Croceibacterium atlanticum</name>
    <dbReference type="NCBI Taxonomy" id="1267766"/>
    <lineage>
        <taxon>Bacteria</taxon>
        <taxon>Pseudomonadati</taxon>
        <taxon>Pseudomonadota</taxon>
        <taxon>Alphaproteobacteria</taxon>
        <taxon>Sphingomonadales</taxon>
        <taxon>Erythrobacteraceae</taxon>
        <taxon>Croceibacterium</taxon>
    </lineage>
</organism>
<accession>A0A0F7KXJ4</accession>
<name>A0A0F7KXJ4_9SPHN</name>
<protein>
    <submittedName>
        <fullName evidence="1">Uncharacterized protein</fullName>
    </submittedName>
</protein>